<dbReference type="PROSITE" id="PS50212">
    <property type="entry name" value="RASGEF_NTER"/>
    <property type="match status" value="1"/>
</dbReference>
<dbReference type="InterPro" id="IPR011009">
    <property type="entry name" value="Kinase-like_dom_sf"/>
</dbReference>
<evidence type="ECO:0000313" key="6">
    <source>
        <dbReference type="EMBL" id="KAK0483397.1"/>
    </source>
</evidence>
<gene>
    <name evidence="6" type="ORF">IW261DRAFT_1333091</name>
</gene>
<feature type="compositionally biased region" description="Low complexity" evidence="2">
    <location>
        <begin position="538"/>
        <end position="556"/>
    </location>
</feature>
<accession>A0AA39PFN6</accession>
<dbReference type="EMBL" id="JAUEPR010000006">
    <property type="protein sequence ID" value="KAK0483397.1"/>
    <property type="molecule type" value="Genomic_DNA"/>
</dbReference>
<keyword evidence="1" id="KW-0344">Guanine-nucleotide releasing factor</keyword>
<dbReference type="Pfam" id="PF00618">
    <property type="entry name" value="RasGEF_N"/>
    <property type="match status" value="1"/>
</dbReference>
<dbReference type="InterPro" id="IPR051681">
    <property type="entry name" value="Ser/Thr_Kinases-Pseudokinases"/>
</dbReference>
<dbReference type="GO" id="GO:0007166">
    <property type="term" value="P:cell surface receptor signaling pathway"/>
    <property type="evidence" value="ECO:0007669"/>
    <property type="project" value="InterPro"/>
</dbReference>
<dbReference type="InterPro" id="IPR036537">
    <property type="entry name" value="Adaptor_Cbl_N_dom_sf"/>
</dbReference>
<dbReference type="InterPro" id="IPR059179">
    <property type="entry name" value="MLKL-like_MCAfunc"/>
</dbReference>
<sequence length="1033" mass="117246">MSILDLLTGVGVPGLHVGVNLLQSTYQNLENVKLYRQQCEDISNRCVVLLLALRDSSVGLEGQRPLELVDEVSAIVQRVHRKVNDWARLNQLRSFVQQGEIKQGIDSLHRDIDMAMQNINIQLGLHLARGQLETRAIQERDRAEIRELLERIVNSIEDMRALTEAHPSEIEGVMVSLQNELRDSELEPNQQRDFRYGLWQIHERTAKLPPMEDLTGQVTITSRRIAARGTYNDIYKGEWLDKESRFEREVTIWRGLTHKNVVPLYGFLRIDDDLYSVSPWMDNGTVNDFIKKNPEVDRLRILSEIAEGMEYLHQEKVIHGDLHGANVLISRDGMPRLSDFGMSKFLEDCGKGMTSSPTINPRWGACELLRAGGTISTFSDVWSFAMVALEILSGDLPFSHIQGDAVVQHEVYLGRSPQRPGRDVTARGLNDDLWALMKRCWNGTPQARPSMTEIREKLLSIRGLTPAAGKVAASPERFPIRSIFRRQSTANSGTKNRALPVSTGPSPPEIQEKSEISSRKHTPSSSSSSSFPPGTIASPIPRSARPSSTTTYPPRSGRTKPRLDIPTGPAYLPEIGDIIYCSPSSEQASSSAVSQSSGDSSLRSLEQTTLLPQGEAIYHLNSSMSVSSGTLEGLVERLIDTNNLQKDLEYRDVLLATLVDFTLAENFFAMLARRFYNAELDQQLHPRNRVDIQYNVYALTLYWVSNSNFYVDAPLLSRMKEFCISALSVKRSSTMNDKAKEVLHAIDARSASATISESPVCDIPRSSDMQPKHLAIALTLMEGDKYRAILPADYIIYLTRETENRVEAAKKVNKEIQFWVQYTIIRSDRLAERTRSLVFFVNTGQECLKMRNFASVAAIATALQSETIQNHLKTTLEQLTSRQRQSMDGLINIINPAYKYQAYHKSLGQPAQLFERERCVPWIDVHIQDLGSVLQSNRLTIEREGRTLINFERHIRFIDKVKEVLYYKSPDLEGYRSLGYLRYLEHRLRNIRLDDPKFEQKLLKEAKDRELEEGSMRRHRTPELGRLGFRTTY</sequence>
<evidence type="ECO:0000256" key="2">
    <source>
        <dbReference type="SAM" id="MobiDB-lite"/>
    </source>
</evidence>
<organism evidence="6 7">
    <name type="scientific">Armillaria novae-zelandiae</name>
    <dbReference type="NCBI Taxonomy" id="153914"/>
    <lineage>
        <taxon>Eukaryota</taxon>
        <taxon>Fungi</taxon>
        <taxon>Dikarya</taxon>
        <taxon>Basidiomycota</taxon>
        <taxon>Agaricomycotina</taxon>
        <taxon>Agaricomycetes</taxon>
        <taxon>Agaricomycetidae</taxon>
        <taxon>Agaricales</taxon>
        <taxon>Marasmiineae</taxon>
        <taxon>Physalacriaceae</taxon>
        <taxon>Armillaria</taxon>
    </lineage>
</organism>
<keyword evidence="6" id="KW-0808">Transferase</keyword>
<feature type="domain" description="Ras-GEF" evidence="3">
    <location>
        <begin position="770"/>
        <end position="1001"/>
    </location>
</feature>
<dbReference type="GO" id="GO:0007264">
    <property type="term" value="P:small GTPase-mediated signal transduction"/>
    <property type="evidence" value="ECO:0007669"/>
    <property type="project" value="InterPro"/>
</dbReference>
<dbReference type="InterPro" id="IPR023578">
    <property type="entry name" value="Ras_GEF_dom_sf"/>
</dbReference>
<reference evidence="6" key="1">
    <citation type="submission" date="2023-06" db="EMBL/GenBank/DDBJ databases">
        <authorList>
            <consortium name="Lawrence Berkeley National Laboratory"/>
            <person name="Ahrendt S."/>
            <person name="Sahu N."/>
            <person name="Indic B."/>
            <person name="Wong-Bajracharya J."/>
            <person name="Merenyi Z."/>
            <person name="Ke H.-M."/>
            <person name="Monk M."/>
            <person name="Kocsube S."/>
            <person name="Drula E."/>
            <person name="Lipzen A."/>
            <person name="Balint B."/>
            <person name="Henrissat B."/>
            <person name="Andreopoulos B."/>
            <person name="Martin F.M."/>
            <person name="Harder C.B."/>
            <person name="Rigling D."/>
            <person name="Ford K.L."/>
            <person name="Foster G.D."/>
            <person name="Pangilinan J."/>
            <person name="Papanicolaou A."/>
            <person name="Barry K."/>
            <person name="LaButti K."/>
            <person name="Viragh M."/>
            <person name="Koriabine M."/>
            <person name="Yan M."/>
            <person name="Riley R."/>
            <person name="Champramary S."/>
            <person name="Plett K.L."/>
            <person name="Tsai I.J."/>
            <person name="Slot J."/>
            <person name="Sipos G."/>
            <person name="Plett J."/>
            <person name="Nagy L.G."/>
            <person name="Grigoriev I.V."/>
        </authorList>
    </citation>
    <scope>NUCLEOTIDE SEQUENCE</scope>
    <source>
        <strain evidence="6">ICMP 16352</strain>
    </source>
</reference>
<evidence type="ECO:0000259" key="4">
    <source>
        <dbReference type="PROSITE" id="PS50011"/>
    </source>
</evidence>
<evidence type="ECO:0000259" key="3">
    <source>
        <dbReference type="PROSITE" id="PS50009"/>
    </source>
</evidence>
<dbReference type="GO" id="GO:0004674">
    <property type="term" value="F:protein serine/threonine kinase activity"/>
    <property type="evidence" value="ECO:0007669"/>
    <property type="project" value="TreeGrafter"/>
</dbReference>
<dbReference type="Gene3D" id="1.10.840.10">
    <property type="entry name" value="Ras guanine-nucleotide exchange factors catalytic domain"/>
    <property type="match status" value="1"/>
</dbReference>
<dbReference type="GO" id="GO:0005524">
    <property type="term" value="F:ATP binding"/>
    <property type="evidence" value="ECO:0007669"/>
    <property type="project" value="InterPro"/>
</dbReference>
<evidence type="ECO:0000259" key="5">
    <source>
        <dbReference type="PROSITE" id="PS50212"/>
    </source>
</evidence>
<dbReference type="PANTHER" id="PTHR44329">
    <property type="entry name" value="SERINE/THREONINE-PROTEIN KINASE TNNI3K-RELATED"/>
    <property type="match status" value="1"/>
</dbReference>
<dbReference type="AlphaFoldDB" id="A0AA39PFN6"/>
<dbReference type="InterPro" id="IPR036964">
    <property type="entry name" value="RASGEF_cat_dom_sf"/>
</dbReference>
<proteinExistence type="predicted"/>
<keyword evidence="6" id="KW-0418">Kinase</keyword>
<protein>
    <submittedName>
        <fullName evidence="6">Kinase-like domain-containing protein</fullName>
    </submittedName>
</protein>
<feature type="compositionally biased region" description="Polar residues" evidence="2">
    <location>
        <begin position="485"/>
        <end position="495"/>
    </location>
</feature>
<dbReference type="InterPro" id="IPR000719">
    <property type="entry name" value="Prot_kinase_dom"/>
</dbReference>
<keyword evidence="7" id="KW-1185">Reference proteome</keyword>
<dbReference type="PROSITE" id="PS50009">
    <property type="entry name" value="RASGEF_CAT"/>
    <property type="match status" value="1"/>
</dbReference>
<name>A0AA39PFN6_9AGAR</name>
<dbReference type="Gene3D" id="1.20.870.10">
    <property type="entry name" value="Son of sevenless (SoS) protein Chain: S domain 1"/>
    <property type="match status" value="1"/>
</dbReference>
<dbReference type="Pfam" id="PF07714">
    <property type="entry name" value="PK_Tyr_Ser-Thr"/>
    <property type="match status" value="1"/>
</dbReference>
<dbReference type="Gene3D" id="1.20.930.20">
    <property type="entry name" value="Adaptor protein Cbl, N-terminal domain"/>
    <property type="match status" value="1"/>
</dbReference>
<dbReference type="CDD" id="cd21037">
    <property type="entry name" value="MLKL_NTD"/>
    <property type="match status" value="1"/>
</dbReference>
<evidence type="ECO:0000256" key="1">
    <source>
        <dbReference type="PROSITE-ProRule" id="PRU00168"/>
    </source>
</evidence>
<dbReference type="SUPFAM" id="SSF56112">
    <property type="entry name" value="Protein kinase-like (PK-like)"/>
    <property type="match status" value="1"/>
</dbReference>
<dbReference type="Proteomes" id="UP001175227">
    <property type="component" value="Unassembled WGS sequence"/>
</dbReference>
<feature type="domain" description="N-terminal Ras-GEF" evidence="5">
    <location>
        <begin position="622"/>
        <end position="747"/>
    </location>
</feature>
<dbReference type="InterPro" id="IPR001895">
    <property type="entry name" value="RASGEF_cat_dom"/>
</dbReference>
<dbReference type="Gene3D" id="1.10.510.10">
    <property type="entry name" value="Transferase(Phosphotransferase) domain 1"/>
    <property type="match status" value="1"/>
</dbReference>
<feature type="region of interest" description="Disordered" evidence="2">
    <location>
        <begin position="482"/>
        <end position="568"/>
    </location>
</feature>
<dbReference type="InterPro" id="IPR001245">
    <property type="entry name" value="Ser-Thr/Tyr_kinase_cat_dom"/>
</dbReference>
<feature type="domain" description="Protein kinase" evidence="4">
    <location>
        <begin position="199"/>
        <end position="459"/>
    </location>
</feature>
<evidence type="ECO:0000313" key="7">
    <source>
        <dbReference type="Proteomes" id="UP001175227"/>
    </source>
</evidence>
<dbReference type="GO" id="GO:0005085">
    <property type="term" value="F:guanyl-nucleotide exchange factor activity"/>
    <property type="evidence" value="ECO:0007669"/>
    <property type="project" value="UniProtKB-KW"/>
</dbReference>
<dbReference type="InterPro" id="IPR000651">
    <property type="entry name" value="Ras-like_Gua-exchang_fac_N"/>
</dbReference>
<comment type="caution">
    <text evidence="6">The sequence shown here is derived from an EMBL/GenBank/DDBJ whole genome shotgun (WGS) entry which is preliminary data.</text>
</comment>
<dbReference type="PROSITE" id="PS50011">
    <property type="entry name" value="PROTEIN_KINASE_DOM"/>
    <property type="match status" value="1"/>
</dbReference>
<dbReference type="SUPFAM" id="SSF48366">
    <property type="entry name" value="Ras GEF"/>
    <property type="match status" value="1"/>
</dbReference>
<dbReference type="Pfam" id="PF00617">
    <property type="entry name" value="RasGEF"/>
    <property type="match status" value="1"/>
</dbReference>
<dbReference type="SMART" id="SM00147">
    <property type="entry name" value="RasGEF"/>
    <property type="match status" value="1"/>
</dbReference>